<keyword evidence="2" id="KW-1185">Reference proteome</keyword>
<organism evidence="1 2">
    <name type="scientific">Clonorchis sinensis</name>
    <name type="common">Chinese liver fluke</name>
    <dbReference type="NCBI Taxonomy" id="79923"/>
    <lineage>
        <taxon>Eukaryota</taxon>
        <taxon>Metazoa</taxon>
        <taxon>Spiralia</taxon>
        <taxon>Lophotrochozoa</taxon>
        <taxon>Platyhelminthes</taxon>
        <taxon>Trematoda</taxon>
        <taxon>Digenea</taxon>
        <taxon>Opisthorchiida</taxon>
        <taxon>Opisthorchiata</taxon>
        <taxon>Opisthorchiidae</taxon>
        <taxon>Clonorchis</taxon>
    </lineage>
</organism>
<dbReference type="Proteomes" id="UP000286415">
    <property type="component" value="Unassembled WGS sequence"/>
</dbReference>
<reference evidence="1 2" key="2">
    <citation type="journal article" date="2021" name="Genomics">
        <title>High-quality reference genome for Clonorchis sinensis.</title>
        <authorList>
            <person name="Young N.D."/>
            <person name="Stroehlein A.J."/>
            <person name="Kinkar L."/>
            <person name="Wang T."/>
            <person name="Sohn W.M."/>
            <person name="Chang B.C.H."/>
            <person name="Kaur P."/>
            <person name="Weisz D."/>
            <person name="Dudchenko O."/>
            <person name="Aiden E.L."/>
            <person name="Korhonen P.K."/>
            <person name="Gasser R.B."/>
        </authorList>
    </citation>
    <scope>NUCLEOTIDE SEQUENCE [LARGE SCALE GENOMIC DNA]</scope>
    <source>
        <strain evidence="1">Cs-k2</strain>
    </source>
</reference>
<dbReference type="AlphaFoldDB" id="A0A8T1M0U5"/>
<sequence>MKYFRPFSATTMADLVRVCLRQALTDEFAVSVTYAGSADKLPFRYTRLCTLIEETVLCNPVSKDCTRQDLAKEIQKWFGNARHRLAQRTRLTTSALNQEAGIITLDLPSD</sequence>
<accession>A0A8T1M0U5</accession>
<gene>
    <name evidence="1" type="ORF">CSKR_200289</name>
</gene>
<protein>
    <submittedName>
        <fullName evidence="1">Uncharacterized protein</fullName>
    </submittedName>
</protein>
<dbReference type="OrthoDB" id="10400447at2759"/>
<name>A0A8T1M0U5_CLOSI</name>
<evidence type="ECO:0000313" key="1">
    <source>
        <dbReference type="EMBL" id="KAG5442456.1"/>
    </source>
</evidence>
<reference evidence="1 2" key="1">
    <citation type="journal article" date="2018" name="Biotechnol. Adv.">
        <title>Improved genomic resources and new bioinformatic workflow for the carcinogenic parasite Clonorchis sinensis: Biotechnological implications.</title>
        <authorList>
            <person name="Wang D."/>
            <person name="Korhonen P.K."/>
            <person name="Gasser R.B."/>
            <person name="Young N.D."/>
        </authorList>
    </citation>
    <scope>NUCLEOTIDE SEQUENCE [LARGE SCALE GENOMIC DNA]</scope>
    <source>
        <strain evidence="1">Cs-k2</strain>
    </source>
</reference>
<evidence type="ECO:0000313" key="2">
    <source>
        <dbReference type="Proteomes" id="UP000286415"/>
    </source>
</evidence>
<comment type="caution">
    <text evidence="1">The sequence shown here is derived from an EMBL/GenBank/DDBJ whole genome shotgun (WGS) entry which is preliminary data.</text>
</comment>
<dbReference type="EMBL" id="NIRI02000076">
    <property type="protein sequence ID" value="KAG5442456.1"/>
    <property type="molecule type" value="Genomic_DNA"/>
</dbReference>
<proteinExistence type="predicted"/>